<protein>
    <submittedName>
        <fullName evidence="2">Lj965 prophage protein</fullName>
    </submittedName>
</protein>
<dbReference type="KEGG" id="ljo:LJ_0306"/>
<dbReference type="EMBL" id="AE017198">
    <property type="protein sequence ID" value="AAS08292.1"/>
    <property type="molecule type" value="Genomic_DNA"/>
</dbReference>
<dbReference type="PATRIC" id="fig|257314.6.peg.324"/>
<dbReference type="Proteomes" id="UP000000581">
    <property type="component" value="Chromosome"/>
</dbReference>
<organism evidence="2 3">
    <name type="scientific">Lactobacillus johnsonii (strain CNCM I-12250 / La1 / NCC 533)</name>
    <dbReference type="NCBI Taxonomy" id="257314"/>
    <lineage>
        <taxon>Bacteria</taxon>
        <taxon>Bacillati</taxon>
        <taxon>Bacillota</taxon>
        <taxon>Bacilli</taxon>
        <taxon>Lactobacillales</taxon>
        <taxon>Lactobacillaceae</taxon>
        <taxon>Lactobacillus</taxon>
    </lineage>
</organism>
<reference evidence="2 3" key="1">
    <citation type="journal article" date="2004" name="Proc. Natl. Acad. Sci. U.S.A.">
        <title>The genome sequence of the probiotic intestinal bacterium Lactobacillus johnsonii NCC 533.</title>
        <authorList>
            <person name="Pridmore R.D."/>
            <person name="Berger B."/>
            <person name="Desiere F."/>
            <person name="Vilanova D."/>
            <person name="Barretto C."/>
            <person name="Pittet A.-C."/>
            <person name="Zwahlen M.-C."/>
            <person name="Rouvet M."/>
            <person name="Altermann E."/>
            <person name="Barrangou R."/>
            <person name="Mollet B."/>
            <person name="Mercenier A."/>
            <person name="Klaenhammer T."/>
            <person name="Arigoni F."/>
            <person name="Schell M.A."/>
        </authorList>
    </citation>
    <scope>NUCLEOTIDE SEQUENCE [LARGE SCALE GENOMIC DNA]</scope>
    <source>
        <strain evidence="3">CNCM I-1225 / La1 / NCC 533</strain>
    </source>
</reference>
<dbReference type="HOGENOM" id="CLU_1376627_0_0_9"/>
<accession>Q65PU7</accession>
<keyword evidence="1" id="KW-0812">Transmembrane</keyword>
<sequence>MKVININNINWTIVASIAAAVSAFASLISIIISYHWNRKTYKANVEIEPKLEALYTLRKLIPDYIAEINYVTYLYCKAAANQNDERRAKENILPDGVIWGNITFEDHDRQMAKTKLVHEHLTAILRLEGAALLLKDAQELWNCLSLRKEYYKEATNEFVSKKEKEFNHLLNETSNKLNNDFIEYYKSKIELYEKGKSA</sequence>
<feature type="transmembrane region" description="Helical" evidence="1">
    <location>
        <begin position="12"/>
        <end position="34"/>
    </location>
</feature>
<evidence type="ECO:0000313" key="2">
    <source>
        <dbReference type="EMBL" id="AAS08292.1"/>
    </source>
</evidence>
<evidence type="ECO:0000313" key="3">
    <source>
        <dbReference type="Proteomes" id="UP000000581"/>
    </source>
</evidence>
<keyword evidence="1" id="KW-1133">Transmembrane helix</keyword>
<evidence type="ECO:0000256" key="1">
    <source>
        <dbReference type="SAM" id="Phobius"/>
    </source>
</evidence>
<proteinExistence type="predicted"/>
<dbReference type="eggNOG" id="ENOG5031PQU">
    <property type="taxonomic scope" value="Bacteria"/>
</dbReference>
<dbReference type="AlphaFoldDB" id="Q65PU7"/>
<keyword evidence="1" id="KW-0472">Membrane</keyword>
<name>Q65PU7_LACJO</name>
<gene>
    <name evidence="2" type="ordered locus">LJ_0306</name>
</gene>